<proteinExistence type="predicted"/>
<organism evidence="1 2">
    <name type="scientific">Acer saccharum</name>
    <name type="common">Sugar maple</name>
    <dbReference type="NCBI Taxonomy" id="4024"/>
    <lineage>
        <taxon>Eukaryota</taxon>
        <taxon>Viridiplantae</taxon>
        <taxon>Streptophyta</taxon>
        <taxon>Embryophyta</taxon>
        <taxon>Tracheophyta</taxon>
        <taxon>Spermatophyta</taxon>
        <taxon>Magnoliopsida</taxon>
        <taxon>eudicotyledons</taxon>
        <taxon>Gunneridae</taxon>
        <taxon>Pentapetalae</taxon>
        <taxon>rosids</taxon>
        <taxon>malvids</taxon>
        <taxon>Sapindales</taxon>
        <taxon>Sapindaceae</taxon>
        <taxon>Hippocastanoideae</taxon>
        <taxon>Acereae</taxon>
        <taxon>Acer</taxon>
    </lineage>
</organism>
<dbReference type="AlphaFoldDB" id="A0AA39SRV5"/>
<reference evidence="1" key="2">
    <citation type="submission" date="2023-06" db="EMBL/GenBank/DDBJ databases">
        <authorList>
            <person name="Swenson N.G."/>
            <person name="Wegrzyn J.L."/>
            <person name="Mcevoy S.L."/>
        </authorList>
    </citation>
    <scope>NUCLEOTIDE SEQUENCE</scope>
    <source>
        <strain evidence="1">NS2018</strain>
        <tissue evidence="1">Leaf</tissue>
    </source>
</reference>
<name>A0AA39SRV5_ACESA</name>
<sequence>MGVVYDWQVQALEAVRSYILNPRYFGKGRSKDKIVMWGWRTTLERYECDGAVRWLSSYWRLEVSFGEEDAVDCRDKMELVARWENFGFETPHLQTLAVKVLSLVSSVAMCQEIW</sequence>
<keyword evidence="2" id="KW-1185">Reference proteome</keyword>
<accession>A0AA39SRV5</accession>
<evidence type="ECO:0008006" key="3">
    <source>
        <dbReference type="Google" id="ProtNLM"/>
    </source>
</evidence>
<comment type="caution">
    <text evidence="1">The sequence shown here is derived from an EMBL/GenBank/DDBJ whole genome shotgun (WGS) entry which is preliminary data.</text>
</comment>
<dbReference type="Proteomes" id="UP001168877">
    <property type="component" value="Unassembled WGS sequence"/>
</dbReference>
<evidence type="ECO:0000313" key="1">
    <source>
        <dbReference type="EMBL" id="KAK0603841.1"/>
    </source>
</evidence>
<gene>
    <name evidence="1" type="ORF">LWI29_009261</name>
</gene>
<evidence type="ECO:0000313" key="2">
    <source>
        <dbReference type="Proteomes" id="UP001168877"/>
    </source>
</evidence>
<dbReference type="EMBL" id="JAUESC010000002">
    <property type="protein sequence ID" value="KAK0603841.1"/>
    <property type="molecule type" value="Genomic_DNA"/>
</dbReference>
<reference evidence="1" key="1">
    <citation type="journal article" date="2022" name="Plant J.">
        <title>Strategies of tolerance reflected in two North American maple genomes.</title>
        <authorList>
            <person name="McEvoy S.L."/>
            <person name="Sezen U.U."/>
            <person name="Trouern-Trend A."/>
            <person name="McMahon S.M."/>
            <person name="Schaberg P.G."/>
            <person name="Yang J."/>
            <person name="Wegrzyn J.L."/>
            <person name="Swenson N.G."/>
        </authorList>
    </citation>
    <scope>NUCLEOTIDE SEQUENCE</scope>
    <source>
        <strain evidence="1">NS2018</strain>
    </source>
</reference>
<protein>
    <recommendedName>
        <fullName evidence="3">HAT C-terminal dimerisation domain-containing protein</fullName>
    </recommendedName>
</protein>